<proteinExistence type="predicted"/>
<name>A0A1H8ACX8_9FLAO</name>
<dbReference type="RefSeq" id="WP_090000361.1">
    <property type="nucleotide sequence ID" value="NZ_FOBV01000005.1"/>
</dbReference>
<accession>A0A1H8ACX8</accession>
<organism evidence="1 2">
    <name type="scientific">Chryseobacterium taichungense</name>
    <dbReference type="NCBI Taxonomy" id="295069"/>
    <lineage>
        <taxon>Bacteria</taxon>
        <taxon>Pseudomonadati</taxon>
        <taxon>Bacteroidota</taxon>
        <taxon>Flavobacteriia</taxon>
        <taxon>Flavobacteriales</taxon>
        <taxon>Weeksellaceae</taxon>
        <taxon>Chryseobacterium group</taxon>
        <taxon>Chryseobacterium</taxon>
    </lineage>
</organism>
<dbReference type="Proteomes" id="UP000199450">
    <property type="component" value="Unassembled WGS sequence"/>
</dbReference>
<dbReference type="OrthoDB" id="1252927at2"/>
<dbReference type="AlphaFoldDB" id="A0A1H8ACX8"/>
<evidence type="ECO:0000313" key="2">
    <source>
        <dbReference type="Proteomes" id="UP000199450"/>
    </source>
</evidence>
<protein>
    <recommendedName>
        <fullName evidence="3">Lipoprotein</fullName>
    </recommendedName>
</protein>
<keyword evidence="2" id="KW-1185">Reference proteome</keyword>
<sequence>MSKYFSLVFIVILGVSCKNHLYSQQSKDVYQQVVSAFIEDRNSQIKIDPKQNILILAANTNENDMNSYNIIISFVNPKLLTGFHYSKVYKIDEYRLIIDESKDLRNKSELLKKFFKETKYEDLNLAIKPIEYDSKYWLITFNSKNEITHISPSQKSKEIKLLLLNKEVKFSVDFED</sequence>
<evidence type="ECO:0000313" key="1">
    <source>
        <dbReference type="EMBL" id="SEM68413.1"/>
    </source>
</evidence>
<gene>
    <name evidence="1" type="ORF">SAMN05421856_105263</name>
</gene>
<dbReference type="EMBL" id="FOBV01000005">
    <property type="protein sequence ID" value="SEM68413.1"/>
    <property type="molecule type" value="Genomic_DNA"/>
</dbReference>
<evidence type="ECO:0008006" key="3">
    <source>
        <dbReference type="Google" id="ProtNLM"/>
    </source>
</evidence>
<dbReference type="PROSITE" id="PS51257">
    <property type="entry name" value="PROKAR_LIPOPROTEIN"/>
    <property type="match status" value="1"/>
</dbReference>
<reference evidence="2" key="1">
    <citation type="submission" date="2016-10" db="EMBL/GenBank/DDBJ databases">
        <authorList>
            <person name="Varghese N."/>
            <person name="Submissions S."/>
        </authorList>
    </citation>
    <scope>NUCLEOTIDE SEQUENCE [LARGE SCALE GENOMIC DNA]</scope>
    <source>
        <strain evidence="2">DSM 17453</strain>
    </source>
</reference>